<organism evidence="1 2">
    <name type="scientific">bacterium (Candidatus Ratteibacteria) CG23_combo_of_CG06-09_8_20_14_all_48_7</name>
    <dbReference type="NCBI Taxonomy" id="2014292"/>
    <lineage>
        <taxon>Bacteria</taxon>
        <taxon>Candidatus Ratteibacteria</taxon>
    </lineage>
</organism>
<sequence>MGVQLPQVTQKTKNTLQQSNIWGIIIGIGRGGAMKTYSFRVVVEPDENRWHAYCPALKEYGAVTWGNTREEALKNIE</sequence>
<dbReference type="Gene3D" id="3.30.160.250">
    <property type="match status" value="1"/>
</dbReference>
<name>A0A2G9YB07_9BACT</name>
<dbReference type="EMBL" id="PCRF01000116">
    <property type="protein sequence ID" value="PIP16407.1"/>
    <property type="molecule type" value="Genomic_DNA"/>
</dbReference>
<protein>
    <submittedName>
        <fullName evidence="1">Uncharacterized protein</fullName>
    </submittedName>
</protein>
<evidence type="ECO:0000313" key="1">
    <source>
        <dbReference type="EMBL" id="PIP16407.1"/>
    </source>
</evidence>
<gene>
    <name evidence="1" type="ORF">COX46_02450</name>
</gene>
<accession>A0A2G9YB07</accession>
<proteinExistence type="predicted"/>
<reference evidence="1 2" key="1">
    <citation type="submission" date="2017-09" db="EMBL/GenBank/DDBJ databases">
        <title>Depth-based differentiation of microbial function through sediment-hosted aquifers and enrichment of novel symbionts in the deep terrestrial subsurface.</title>
        <authorList>
            <person name="Probst A.J."/>
            <person name="Ladd B."/>
            <person name="Jarett J.K."/>
            <person name="Geller-Mcgrath D.E."/>
            <person name="Sieber C.M."/>
            <person name="Emerson J.B."/>
            <person name="Anantharaman K."/>
            <person name="Thomas B.C."/>
            <person name="Malmstrom R."/>
            <person name="Stieglmeier M."/>
            <person name="Klingl A."/>
            <person name="Woyke T."/>
            <person name="Ryan C.M."/>
            <person name="Banfield J.F."/>
        </authorList>
    </citation>
    <scope>NUCLEOTIDE SEQUENCE [LARGE SCALE GENOMIC DNA]</scope>
    <source>
        <strain evidence="1">CG23_combo_of_CG06-09_8_20_14_all_48_7</strain>
    </source>
</reference>
<dbReference type="SUPFAM" id="SSF143100">
    <property type="entry name" value="TTHA1013/TTHA0281-like"/>
    <property type="match status" value="1"/>
</dbReference>
<dbReference type="InterPro" id="IPR035069">
    <property type="entry name" value="TTHA1013/TTHA0281-like"/>
</dbReference>
<feature type="non-terminal residue" evidence="1">
    <location>
        <position position="77"/>
    </location>
</feature>
<dbReference type="Proteomes" id="UP000230392">
    <property type="component" value="Unassembled WGS sequence"/>
</dbReference>
<comment type="caution">
    <text evidence="1">The sequence shown here is derived from an EMBL/GenBank/DDBJ whole genome shotgun (WGS) entry which is preliminary data.</text>
</comment>
<dbReference type="AlphaFoldDB" id="A0A2G9YB07"/>
<evidence type="ECO:0000313" key="2">
    <source>
        <dbReference type="Proteomes" id="UP000230392"/>
    </source>
</evidence>